<dbReference type="Proteomes" id="UP001162992">
    <property type="component" value="Chromosome 10"/>
</dbReference>
<evidence type="ECO:0000313" key="2">
    <source>
        <dbReference type="Proteomes" id="UP001162992"/>
    </source>
</evidence>
<reference evidence="2" key="1">
    <citation type="journal article" date="2024" name="Proc. Natl. Acad. Sci. U.S.A.">
        <title>Extraordinary preservation of gene collinearity over three hundred million years revealed in homosporous lycophytes.</title>
        <authorList>
            <person name="Li C."/>
            <person name="Wickell D."/>
            <person name="Kuo L.Y."/>
            <person name="Chen X."/>
            <person name="Nie B."/>
            <person name="Liao X."/>
            <person name="Peng D."/>
            <person name="Ji J."/>
            <person name="Jenkins J."/>
            <person name="Williams M."/>
            <person name="Shu S."/>
            <person name="Plott C."/>
            <person name="Barry K."/>
            <person name="Rajasekar S."/>
            <person name="Grimwood J."/>
            <person name="Han X."/>
            <person name="Sun S."/>
            <person name="Hou Z."/>
            <person name="He W."/>
            <person name="Dai G."/>
            <person name="Sun C."/>
            <person name="Schmutz J."/>
            <person name="Leebens-Mack J.H."/>
            <person name="Li F.W."/>
            <person name="Wang L."/>
        </authorList>
    </citation>
    <scope>NUCLEOTIDE SEQUENCE [LARGE SCALE GENOMIC DNA]</scope>
    <source>
        <strain evidence="2">cv. PW_Plant_1</strain>
    </source>
</reference>
<protein>
    <submittedName>
        <fullName evidence="1">Uncharacterized protein</fullName>
    </submittedName>
</protein>
<comment type="caution">
    <text evidence="1">The sequence shown here is derived from an EMBL/GenBank/DDBJ whole genome shotgun (WGS) entry which is preliminary data.</text>
</comment>
<keyword evidence="2" id="KW-1185">Reference proteome</keyword>
<proteinExistence type="predicted"/>
<accession>A0ACC2CK43</accession>
<sequence>MEKLDFHALPRRQLQALCKKHGIPANGTNFSMADALRNIEQQETEKHSAVKEHLKDGEQTVKNVTGSDKLIKSSVDCAISEKEVEGVLEIIPTDAHTKCARKVSGRTSTRRGCKEAEIQAVQPKKTETPPKENKVETEAKICIPAPTNPSLQMAAEVAYDEADQKNEIRKTRGRSQTNAKCVELEENAKAQLEKVRTEAKSSISVSEVIVHPKTVEVLDMVDSEKHKCLRELRGKASYRKPDSEASRELKSSKQEEDSDAPKNARIDHQDTLLDNFYPAKLVKADHIELENRSDKKPREMSCRNRAGKGESESIKSKNDGETPGMSEDIEPEVDHSFSSHLMTEEVLEPIRAESGNQKCQKKLRGKSCQKFASDVQRETKPMKPTAGSEVAVLEENQRTEDKDNGIQPVAEHFNPQVGGETALVELENKCERKVRGRSGARRACKAELEVAPSQARINAEALSKKGNVKPEANHSLFAHQTPSKMFQHQSENNECQHKKPRGEEEHTTLIEGSLVAALKEETRIADVCNQQNIEVSDNAKLEKEKNEKKLTGKLGKERASKAKPLSVSCKLKENAETFVLQENVEPAANHTLSARKTPLQTVEPVHVKSENKICQRELSENSCRQRDGEAQRKVKVELAFAKQKHCKEAPHKAEESEKEAEENLHLNSEKNCRRKLRGRASSKVGGKGEVESKPIKVEEDAEVSVVSQLEAEKDPRDKASNSRKVTIPICVQSENKNSQRQLRGRESSKRDSEGLVEEEWADVNPKDCSEASVKEEKFGTAAEEIVVAEEVAALQKSVETEVEVTKKGQVKNLRGRACLQLASEAEAESKCVKVEEDPKAVAMQDIAEIDIKESLFVITAQQNNVQADHVKANNGKGGRRRRVASTKPGNKEETVIQSAKTKQDQNAFHKEEKVGTEAEFSNATVITPSEETAEASEKPTKDLLRVEAEDVSSVSTLDTSNEGCVRKPKVRPSRRASLANQTAAKVICSETLRIQARRSVRNNRSSVDIDINQRRAPINFSNRSEAGGSDVNSNLSTLHESPALHAESPSSETTEHSCHVSEASLYHIGVQIVSSPGKGENCAQSMSAKKQAAGTRKQRNERFDRDKMVSMSSSKRNLGKKDLEELDNASDIMNDSPEEMTLSMKNHSSRGGTPNEETTIACGGENLVLEVNQRADSLSRKALKKDEKFVEEVSMSEPDSTTGSKASISVHKKSGEVSGKNANAFKSDVSTSVLDGQDLSPRSTYSTITGERQCAASQLQLEFESSERKDCEKSKRLQGAHESNQLGCWEEKLDEEEGASSLKGPGGPGDCIVETSAQDEKELQVYHETHQMHLTEDIEDDDVIFDEYLQSISDMPTSESQFEMPLQNSEELLQETLALGTWEQHNASTAAVTKDYLHMDSAAISHKETLKSSLNHRQEEAVADTYLANHLEEEVCFSSSEEKMPKNCEAQALRSYNEAAACESYLQLDEPQNQPDKLTPINEFQSDRATDIQIRLFGGADNAMEEVCCCDEANVENDRETQTLCSLCIKEESCESRLPFDEEEVQTKKLLLIDQFQTVETDFTPAGQLEDENNVMEEVFSEPKMEEGETEALYSSFVEVQTSKSYLLLDKVEAQSENLLSVDDLETGLCGGSEIASKWQAPEISSELHFIMEGGASLTAERSFRLFQVSSHQGKEEGYMLEQQDALVTKEAQLAEILPFEWADSGDEHIDVKRAVLSDLDDVEVGGNSLASTDDIKEVPLVCNKTNSEGIPETVKQMLQSPQLSLRTRIDITPEAILDLNAELLQSTVDSIFCSEAEAFMNGEGKLSETGVLLASFREVQQQEASKLGEEGIQDLNGNLFEGRIWASDHLGDCQKELVDLQQINANNNLFQPEEIEDEKDCEDATSIDFDGTSSSLAQEDMPEPRNSITIAEATMNPPSHMEVVSEEISDWSAATNAKTLSLEQYKQEVEESALQTCDARTIDNFLTVSTSNAECSISETLKVQSFSNEHLKTSVDCILATVGSIMAVQDTSSRSIQLKRLALEKAENSIDAVVNALAERCQLAGIGKGATWPDPCAEIVGFKGASSQAQGLIDAKLNSAIEGVNSGDICGIYAERTPVDGVKEYDNEVTPDKVIQHSTNPIADYNLRISSNKVDRPEIMVHCSEEQSFELELNAVNKMLCRVPLTEDELLSSDENGTTETEEKICEGSEVNQDVKSFKPEMVLNLELDTANEPTVRITADDDEPEEILDEDNLPSATFLPSHVEPLVQSNELKECKKQLQGYLEESSCSQDPILFRTDSKASEETKKIFSAVLHQDIESIPTTIDNLMPACSVEPTFASTKNELELGHVKTVDYHGKENIENDSDLNRLSLRKLKALCKEKTTVKFSEGRKTMEKEERRAVLTPVHVNIMGRGASNYLPEKYKH</sequence>
<name>A0ACC2CK43_DIPCM</name>
<organism evidence="1 2">
    <name type="scientific">Diphasiastrum complanatum</name>
    <name type="common">Issler's clubmoss</name>
    <name type="synonym">Lycopodium complanatum</name>
    <dbReference type="NCBI Taxonomy" id="34168"/>
    <lineage>
        <taxon>Eukaryota</taxon>
        <taxon>Viridiplantae</taxon>
        <taxon>Streptophyta</taxon>
        <taxon>Embryophyta</taxon>
        <taxon>Tracheophyta</taxon>
        <taxon>Lycopodiopsida</taxon>
        <taxon>Lycopodiales</taxon>
        <taxon>Lycopodiaceae</taxon>
        <taxon>Lycopodioideae</taxon>
        <taxon>Diphasiastrum</taxon>
    </lineage>
</organism>
<dbReference type="EMBL" id="CM055101">
    <property type="protein sequence ID" value="KAJ7542330.1"/>
    <property type="molecule type" value="Genomic_DNA"/>
</dbReference>
<gene>
    <name evidence="1" type="ORF">O6H91_10G101200</name>
</gene>
<evidence type="ECO:0000313" key="1">
    <source>
        <dbReference type="EMBL" id="KAJ7542330.1"/>
    </source>
</evidence>